<feature type="compositionally biased region" description="Polar residues" evidence="1">
    <location>
        <begin position="21"/>
        <end position="37"/>
    </location>
</feature>
<dbReference type="InterPro" id="IPR036047">
    <property type="entry name" value="F-box-like_dom_sf"/>
</dbReference>
<dbReference type="Pfam" id="PF12937">
    <property type="entry name" value="F-box-like"/>
    <property type="match status" value="1"/>
</dbReference>
<dbReference type="AlphaFoldDB" id="A0A9W8MFY0"/>
<dbReference type="SUPFAM" id="SSF81383">
    <property type="entry name" value="F-box domain"/>
    <property type="match status" value="1"/>
</dbReference>
<accession>A0A9W8MFY0</accession>
<dbReference type="Gene3D" id="1.20.1280.50">
    <property type="match status" value="1"/>
</dbReference>
<reference evidence="3" key="1">
    <citation type="submission" date="2022-06" db="EMBL/GenBank/DDBJ databases">
        <title>Genome Sequence of Candolleomyces eurysporus.</title>
        <authorList>
            <person name="Buettner E."/>
        </authorList>
    </citation>
    <scope>NUCLEOTIDE SEQUENCE</scope>
    <source>
        <strain evidence="3">VTCC 930004</strain>
    </source>
</reference>
<feature type="region of interest" description="Disordered" evidence="1">
    <location>
        <begin position="1"/>
        <end position="46"/>
    </location>
</feature>
<feature type="compositionally biased region" description="Basic residues" evidence="1">
    <location>
        <begin position="11"/>
        <end position="20"/>
    </location>
</feature>
<dbReference type="PROSITE" id="PS50181">
    <property type="entry name" value="FBOX"/>
    <property type="match status" value="1"/>
</dbReference>
<name>A0A9W8MFY0_9AGAR</name>
<feature type="compositionally biased region" description="Low complexity" evidence="1">
    <location>
        <begin position="1"/>
        <end position="10"/>
    </location>
</feature>
<evidence type="ECO:0000259" key="2">
    <source>
        <dbReference type="PROSITE" id="PS50181"/>
    </source>
</evidence>
<sequence>MSSSTAPTRRASSHLQKRAVKSQQQPAGSDSNTSTVAPTARKKQKAIKSNVGAAKASAGTNVSAAEAAKQKAVWAKVRGRRGQLKLVVEMPCDILLEIFQYLPPADLLCLAKASKSLRALLLDRSAAYALWKSAFDSLNPAPPPCPDDLSLPQYANLLFTRTCHYCSSVRWLSELPSSSME</sequence>
<dbReference type="SMART" id="SM00256">
    <property type="entry name" value="FBOX"/>
    <property type="match status" value="1"/>
</dbReference>
<feature type="non-terminal residue" evidence="3">
    <location>
        <position position="181"/>
    </location>
</feature>
<dbReference type="InterPro" id="IPR001810">
    <property type="entry name" value="F-box_dom"/>
</dbReference>
<feature type="domain" description="F-box" evidence="2">
    <location>
        <begin position="84"/>
        <end position="134"/>
    </location>
</feature>
<dbReference type="CDD" id="cd09917">
    <property type="entry name" value="F-box_SF"/>
    <property type="match status" value="1"/>
</dbReference>
<protein>
    <recommendedName>
        <fullName evidence="2">F-box domain-containing protein</fullName>
    </recommendedName>
</protein>
<dbReference type="OrthoDB" id="2322499at2759"/>
<dbReference type="Proteomes" id="UP001140091">
    <property type="component" value="Unassembled WGS sequence"/>
</dbReference>
<proteinExistence type="predicted"/>
<keyword evidence="4" id="KW-1185">Reference proteome</keyword>
<comment type="caution">
    <text evidence="3">The sequence shown here is derived from an EMBL/GenBank/DDBJ whole genome shotgun (WGS) entry which is preliminary data.</text>
</comment>
<evidence type="ECO:0000313" key="4">
    <source>
        <dbReference type="Proteomes" id="UP001140091"/>
    </source>
</evidence>
<evidence type="ECO:0000313" key="3">
    <source>
        <dbReference type="EMBL" id="KAJ2929226.1"/>
    </source>
</evidence>
<dbReference type="EMBL" id="JANBPK010000886">
    <property type="protein sequence ID" value="KAJ2929226.1"/>
    <property type="molecule type" value="Genomic_DNA"/>
</dbReference>
<gene>
    <name evidence="3" type="ORF">H1R20_g7863</name>
</gene>
<evidence type="ECO:0000256" key="1">
    <source>
        <dbReference type="SAM" id="MobiDB-lite"/>
    </source>
</evidence>
<organism evidence="3 4">
    <name type="scientific">Candolleomyces eurysporus</name>
    <dbReference type="NCBI Taxonomy" id="2828524"/>
    <lineage>
        <taxon>Eukaryota</taxon>
        <taxon>Fungi</taxon>
        <taxon>Dikarya</taxon>
        <taxon>Basidiomycota</taxon>
        <taxon>Agaricomycotina</taxon>
        <taxon>Agaricomycetes</taxon>
        <taxon>Agaricomycetidae</taxon>
        <taxon>Agaricales</taxon>
        <taxon>Agaricineae</taxon>
        <taxon>Psathyrellaceae</taxon>
        <taxon>Candolleomyces</taxon>
    </lineage>
</organism>